<dbReference type="Gene3D" id="1.10.630.10">
    <property type="entry name" value="Cytochrome P450"/>
    <property type="match status" value="1"/>
</dbReference>
<dbReference type="InterPro" id="IPR001128">
    <property type="entry name" value="Cyt_P450"/>
</dbReference>
<dbReference type="Proteomes" id="UP000283530">
    <property type="component" value="Unassembled WGS sequence"/>
</dbReference>
<feature type="binding site" description="axial binding residue" evidence="8">
    <location>
        <position position="471"/>
    </location>
    <ligand>
        <name>heme</name>
        <dbReference type="ChEBI" id="CHEBI:30413"/>
    </ligand>
    <ligandPart>
        <name>Fe</name>
        <dbReference type="ChEBI" id="CHEBI:18248"/>
    </ligandPart>
</feature>
<keyword evidence="6 8" id="KW-0408">Iron</keyword>
<evidence type="ECO:0000256" key="8">
    <source>
        <dbReference type="PIRSR" id="PIRSR602401-1"/>
    </source>
</evidence>
<keyword evidence="10" id="KW-0472">Membrane</keyword>
<evidence type="ECO:0000256" key="4">
    <source>
        <dbReference type="ARBA" id="ARBA00022723"/>
    </source>
</evidence>
<dbReference type="EMBL" id="QPKB01000001">
    <property type="protein sequence ID" value="RWR72590.1"/>
    <property type="molecule type" value="Genomic_DNA"/>
</dbReference>
<dbReference type="GO" id="GO:0016705">
    <property type="term" value="F:oxidoreductase activity, acting on paired donors, with incorporation or reduction of molecular oxygen"/>
    <property type="evidence" value="ECO:0007669"/>
    <property type="project" value="InterPro"/>
</dbReference>
<evidence type="ECO:0000256" key="9">
    <source>
        <dbReference type="RuleBase" id="RU000461"/>
    </source>
</evidence>
<keyword evidence="12" id="KW-1185">Reference proteome</keyword>
<evidence type="ECO:0000256" key="1">
    <source>
        <dbReference type="ARBA" id="ARBA00001971"/>
    </source>
</evidence>
<dbReference type="PANTHER" id="PTHR24301">
    <property type="entry name" value="THROMBOXANE-A SYNTHASE"/>
    <property type="match status" value="1"/>
</dbReference>
<keyword evidence="4 8" id="KW-0479">Metal-binding</keyword>
<dbReference type="OrthoDB" id="1470350at2759"/>
<evidence type="ECO:0000256" key="7">
    <source>
        <dbReference type="ARBA" id="ARBA00023033"/>
    </source>
</evidence>
<gene>
    <name evidence="11" type="ORF">CKAN_00082500</name>
</gene>
<feature type="transmembrane region" description="Helical" evidence="10">
    <location>
        <begin position="12"/>
        <end position="34"/>
    </location>
</feature>
<dbReference type="PROSITE" id="PS00086">
    <property type="entry name" value="CYTOCHROME_P450"/>
    <property type="match status" value="1"/>
</dbReference>
<dbReference type="FunFam" id="1.10.630.10:FF:000182">
    <property type="entry name" value="Cytochrome P450 3A4"/>
    <property type="match status" value="1"/>
</dbReference>
<evidence type="ECO:0000256" key="2">
    <source>
        <dbReference type="ARBA" id="ARBA00010617"/>
    </source>
</evidence>
<evidence type="ECO:0000256" key="10">
    <source>
        <dbReference type="SAM" id="Phobius"/>
    </source>
</evidence>
<dbReference type="GO" id="GO:0020037">
    <property type="term" value="F:heme binding"/>
    <property type="evidence" value="ECO:0007669"/>
    <property type="project" value="InterPro"/>
</dbReference>
<dbReference type="GO" id="GO:0005506">
    <property type="term" value="F:iron ion binding"/>
    <property type="evidence" value="ECO:0007669"/>
    <property type="project" value="InterPro"/>
</dbReference>
<reference evidence="11 12" key="1">
    <citation type="journal article" date="2019" name="Nat. Plants">
        <title>Stout camphor tree genome fills gaps in understanding of flowering plant genome evolution.</title>
        <authorList>
            <person name="Chaw S.M."/>
            <person name="Liu Y.C."/>
            <person name="Wu Y.W."/>
            <person name="Wang H.Y."/>
            <person name="Lin C.I."/>
            <person name="Wu C.S."/>
            <person name="Ke H.M."/>
            <person name="Chang L.Y."/>
            <person name="Hsu C.Y."/>
            <person name="Yang H.T."/>
            <person name="Sudianto E."/>
            <person name="Hsu M.H."/>
            <person name="Wu K.P."/>
            <person name="Wang L.N."/>
            <person name="Leebens-Mack J.H."/>
            <person name="Tsai I.J."/>
        </authorList>
    </citation>
    <scope>NUCLEOTIDE SEQUENCE [LARGE SCALE GENOMIC DNA]</scope>
    <source>
        <strain evidence="12">cv. Chaw 1501</strain>
        <tissue evidence="11">Young leaves</tissue>
    </source>
</reference>
<evidence type="ECO:0000313" key="11">
    <source>
        <dbReference type="EMBL" id="RWR72590.1"/>
    </source>
</evidence>
<dbReference type="Pfam" id="PF00067">
    <property type="entry name" value="p450"/>
    <property type="match status" value="1"/>
</dbReference>
<dbReference type="PANTHER" id="PTHR24301:SF2">
    <property type="entry name" value="THROMBOXANE-A SYNTHASE"/>
    <property type="match status" value="1"/>
</dbReference>
<comment type="cofactor">
    <cofactor evidence="1 8">
        <name>heme</name>
        <dbReference type="ChEBI" id="CHEBI:30413"/>
    </cofactor>
</comment>
<keyword evidence="10" id="KW-1133">Transmembrane helix</keyword>
<evidence type="ECO:0000313" key="12">
    <source>
        <dbReference type="Proteomes" id="UP000283530"/>
    </source>
</evidence>
<comment type="similarity">
    <text evidence="2 9">Belongs to the cytochrome P450 family.</text>
</comment>
<dbReference type="AlphaFoldDB" id="A0A443N261"/>
<keyword evidence="3 8" id="KW-0349">Heme</keyword>
<dbReference type="InterPro" id="IPR002401">
    <property type="entry name" value="Cyt_P450_E_grp-I"/>
</dbReference>
<protein>
    <submittedName>
        <fullName evidence="11">Cytochrome P450 711A1</fullName>
    </submittedName>
</protein>
<keyword evidence="7 9" id="KW-0503">Monooxygenase</keyword>
<evidence type="ECO:0000256" key="5">
    <source>
        <dbReference type="ARBA" id="ARBA00023002"/>
    </source>
</evidence>
<evidence type="ECO:0000256" key="6">
    <source>
        <dbReference type="ARBA" id="ARBA00023004"/>
    </source>
</evidence>
<sequence length="532" mass="60184">MQGLIEIWWSLVRASAPLLFTTLSLLIGVLIYFYSPYWALRNVPGPPTTPLLGHLPLLTKYGPDVFAVLAKRYGPIYRFHMGRQPLVIVADPELCREVGIKKFKDLGNRSIPSPISASPLHKKGLFFSRGSRWTAMRNTITSLYQPSHLSNLVPTMQSYIESATQNLSSSEEEYVSFSTLSLSLATDIIGQAAFGVDFSLSKQETPDNSTNQTKTMKEISSFIKEHIYSTTSLKMDLSASFSIVLGLVLPILQEPVRQILRWVPGTADYKIYQTNKNLSYRLDKIVARRIKDQNRGSKDFLSAILSSRDEGVAADVTRDYISALAYEHLLAGSATTSFTLSSVLYLVSGHPEVEKMLIEEIDRFGPHDLRPNADDLQCKFPYLDQVIKESMRFYTVSPLIAREASRPVEIGGYLLPKGTWVWLAPGVLAKDPKNFPEPHLFRPERFDPTCEEDKRRHPYAHIPFGIGPRVCIGQKFAIQEIKLALIHLYRNYIFRHSPKMESPLRLEYGMVLAFKHGVKLQAIKRERVMSIS</sequence>
<dbReference type="InterPro" id="IPR036396">
    <property type="entry name" value="Cyt_P450_sf"/>
</dbReference>
<keyword evidence="5 9" id="KW-0560">Oxidoreductase</keyword>
<dbReference type="SUPFAM" id="SSF48264">
    <property type="entry name" value="Cytochrome P450"/>
    <property type="match status" value="1"/>
</dbReference>
<name>A0A443N261_9MAGN</name>
<evidence type="ECO:0000256" key="3">
    <source>
        <dbReference type="ARBA" id="ARBA00022617"/>
    </source>
</evidence>
<dbReference type="InterPro" id="IPR017972">
    <property type="entry name" value="Cyt_P450_CS"/>
</dbReference>
<keyword evidence="10" id="KW-0812">Transmembrane</keyword>
<dbReference type="GO" id="GO:0004497">
    <property type="term" value="F:monooxygenase activity"/>
    <property type="evidence" value="ECO:0007669"/>
    <property type="project" value="UniProtKB-KW"/>
</dbReference>
<organism evidence="11 12">
    <name type="scientific">Cinnamomum micranthum f. kanehirae</name>
    <dbReference type="NCBI Taxonomy" id="337451"/>
    <lineage>
        <taxon>Eukaryota</taxon>
        <taxon>Viridiplantae</taxon>
        <taxon>Streptophyta</taxon>
        <taxon>Embryophyta</taxon>
        <taxon>Tracheophyta</taxon>
        <taxon>Spermatophyta</taxon>
        <taxon>Magnoliopsida</taxon>
        <taxon>Magnoliidae</taxon>
        <taxon>Laurales</taxon>
        <taxon>Lauraceae</taxon>
        <taxon>Cinnamomum</taxon>
    </lineage>
</organism>
<comment type="caution">
    <text evidence="11">The sequence shown here is derived from an EMBL/GenBank/DDBJ whole genome shotgun (WGS) entry which is preliminary data.</text>
</comment>
<dbReference type="STRING" id="337451.A0A443N261"/>
<dbReference type="PRINTS" id="PR00385">
    <property type="entry name" value="P450"/>
</dbReference>
<dbReference type="PRINTS" id="PR00463">
    <property type="entry name" value="EP450I"/>
</dbReference>
<proteinExistence type="inferred from homology"/>
<accession>A0A443N261</accession>